<keyword evidence="4" id="KW-0804">Transcription</keyword>
<organism evidence="6 7">
    <name type="scientific">Achromobacter pulmonis</name>
    <dbReference type="NCBI Taxonomy" id="1389932"/>
    <lineage>
        <taxon>Bacteria</taxon>
        <taxon>Pseudomonadati</taxon>
        <taxon>Pseudomonadota</taxon>
        <taxon>Betaproteobacteria</taxon>
        <taxon>Burkholderiales</taxon>
        <taxon>Alcaligenaceae</taxon>
        <taxon>Achromobacter</taxon>
    </lineage>
</organism>
<dbReference type="CDD" id="cd08414">
    <property type="entry name" value="PBP2_LTTR_aromatics_like"/>
    <property type="match status" value="1"/>
</dbReference>
<dbReference type="PANTHER" id="PTHR30346">
    <property type="entry name" value="TRANSCRIPTIONAL DUAL REGULATOR HCAR-RELATED"/>
    <property type="match status" value="1"/>
</dbReference>
<keyword evidence="2" id="KW-0805">Transcription regulation</keyword>
<comment type="caution">
    <text evidence="6">The sequence shown here is derived from an EMBL/GenBank/DDBJ whole genome shotgun (WGS) entry which is preliminary data.</text>
</comment>
<dbReference type="SUPFAM" id="SSF46785">
    <property type="entry name" value="Winged helix' DNA-binding domain"/>
    <property type="match status" value="1"/>
</dbReference>
<dbReference type="EMBL" id="POQS01000003">
    <property type="protein sequence ID" value="PND33694.1"/>
    <property type="molecule type" value="Genomic_DNA"/>
</dbReference>
<dbReference type="Gene3D" id="3.40.190.10">
    <property type="entry name" value="Periplasmic binding protein-like II"/>
    <property type="match status" value="2"/>
</dbReference>
<gene>
    <name evidence="6" type="ORF">C1I89_14655</name>
</gene>
<evidence type="ECO:0000313" key="7">
    <source>
        <dbReference type="Proteomes" id="UP000235994"/>
    </source>
</evidence>
<evidence type="ECO:0000259" key="5">
    <source>
        <dbReference type="PROSITE" id="PS50931"/>
    </source>
</evidence>
<dbReference type="InterPro" id="IPR036390">
    <property type="entry name" value="WH_DNA-bd_sf"/>
</dbReference>
<protein>
    <submittedName>
        <fullName evidence="6">LysR family transcriptional regulator</fullName>
    </submittedName>
</protein>
<feature type="domain" description="HTH lysR-type" evidence="5">
    <location>
        <begin position="1"/>
        <end position="58"/>
    </location>
</feature>
<keyword evidence="7" id="KW-1185">Reference proteome</keyword>
<dbReference type="Proteomes" id="UP000235994">
    <property type="component" value="Unassembled WGS sequence"/>
</dbReference>
<reference evidence="6 7" key="1">
    <citation type="submission" date="2018-01" db="EMBL/GenBank/DDBJ databases">
        <title>The draft genome of an aniline degradation strain ANB-1.</title>
        <authorList>
            <person name="Zhang L."/>
            <person name="Jiang J."/>
        </authorList>
    </citation>
    <scope>NUCLEOTIDE SEQUENCE [LARGE SCALE GENOMIC DNA]</scope>
    <source>
        <strain evidence="6 7">ANB-1</strain>
    </source>
</reference>
<keyword evidence="3" id="KW-0238">DNA-binding</keyword>
<evidence type="ECO:0000256" key="3">
    <source>
        <dbReference type="ARBA" id="ARBA00023125"/>
    </source>
</evidence>
<evidence type="ECO:0000256" key="1">
    <source>
        <dbReference type="ARBA" id="ARBA00009437"/>
    </source>
</evidence>
<sequence length="297" mass="33011">MDLRHLRSFMAVAEELHFSRAAERLHIEPSPLSRTIKELEEELGIVLFRRDRRGTQLTHPGRVFLDEVRHVFMALNHAKQSVKAAASGYRSTLRIAVSDGVAQPRLARILARCREEDPDIDVRLSEVPLSVQLRGLRDGTFDAGFSGSADVGDAIIAQPIWFDPLVVTVSTRHPLLTYKEIPLNEVLRYPIVMCHPEICAGCNHQLKRILRNADREPLVVEYATSVDMMLTLVAAGYGLGFSTTGHVAIRRHPEVVARALDITGATLTTYLLTPEIDPPPQLGGFIARVMESAELSI</sequence>
<dbReference type="InterPro" id="IPR036388">
    <property type="entry name" value="WH-like_DNA-bd_sf"/>
</dbReference>
<dbReference type="RefSeq" id="WP_012251115.1">
    <property type="nucleotide sequence ID" value="NZ_POQS01000003.1"/>
</dbReference>
<dbReference type="PRINTS" id="PR00039">
    <property type="entry name" value="HTHLYSR"/>
</dbReference>
<comment type="similarity">
    <text evidence="1">Belongs to the LysR transcriptional regulatory family.</text>
</comment>
<dbReference type="AlphaFoldDB" id="A0A2N8KJS0"/>
<dbReference type="GO" id="GO:0003700">
    <property type="term" value="F:DNA-binding transcription factor activity"/>
    <property type="evidence" value="ECO:0007669"/>
    <property type="project" value="InterPro"/>
</dbReference>
<dbReference type="Pfam" id="PF00126">
    <property type="entry name" value="HTH_1"/>
    <property type="match status" value="1"/>
</dbReference>
<dbReference type="SUPFAM" id="SSF53850">
    <property type="entry name" value="Periplasmic binding protein-like II"/>
    <property type="match status" value="1"/>
</dbReference>
<dbReference type="PANTHER" id="PTHR30346:SF0">
    <property type="entry name" value="HCA OPERON TRANSCRIPTIONAL ACTIVATOR HCAR"/>
    <property type="match status" value="1"/>
</dbReference>
<accession>A0A2N8KJS0</accession>
<evidence type="ECO:0000313" key="6">
    <source>
        <dbReference type="EMBL" id="PND33694.1"/>
    </source>
</evidence>
<dbReference type="FunFam" id="1.10.10.10:FF:000001">
    <property type="entry name" value="LysR family transcriptional regulator"/>
    <property type="match status" value="1"/>
</dbReference>
<evidence type="ECO:0000256" key="2">
    <source>
        <dbReference type="ARBA" id="ARBA00023015"/>
    </source>
</evidence>
<dbReference type="Gene3D" id="1.10.10.10">
    <property type="entry name" value="Winged helix-like DNA-binding domain superfamily/Winged helix DNA-binding domain"/>
    <property type="match status" value="1"/>
</dbReference>
<proteinExistence type="inferred from homology"/>
<name>A0A2N8KJS0_9BURK</name>
<dbReference type="InterPro" id="IPR005119">
    <property type="entry name" value="LysR_subst-bd"/>
</dbReference>
<dbReference type="PROSITE" id="PS50931">
    <property type="entry name" value="HTH_LYSR"/>
    <property type="match status" value="1"/>
</dbReference>
<dbReference type="InterPro" id="IPR000847">
    <property type="entry name" value="LysR_HTH_N"/>
</dbReference>
<dbReference type="Pfam" id="PF03466">
    <property type="entry name" value="LysR_substrate"/>
    <property type="match status" value="1"/>
</dbReference>
<dbReference type="GO" id="GO:0032993">
    <property type="term" value="C:protein-DNA complex"/>
    <property type="evidence" value="ECO:0007669"/>
    <property type="project" value="TreeGrafter"/>
</dbReference>
<dbReference type="GO" id="GO:0003677">
    <property type="term" value="F:DNA binding"/>
    <property type="evidence" value="ECO:0007669"/>
    <property type="project" value="UniProtKB-KW"/>
</dbReference>
<evidence type="ECO:0000256" key="4">
    <source>
        <dbReference type="ARBA" id="ARBA00023163"/>
    </source>
</evidence>